<dbReference type="InterPro" id="IPR014729">
    <property type="entry name" value="Rossmann-like_a/b/a_fold"/>
</dbReference>
<comment type="similarity">
    <text evidence="2">Belongs to the asparagine synthetase family.</text>
</comment>
<reference evidence="9 10" key="1">
    <citation type="journal article" date="2010" name="J. Bacteriol.">
        <title>Genome sequence of Lentisphaera araneosa HTCC2155T, the type species of the order Lentisphaerales in the phylum Lentisphaerae.</title>
        <authorList>
            <person name="Thrash J.C."/>
            <person name="Cho J.C."/>
            <person name="Vergin K.L."/>
            <person name="Morris R.M."/>
            <person name="Giovannoni S.J."/>
        </authorList>
    </citation>
    <scope>NUCLEOTIDE SEQUENCE [LARGE SCALE GENOMIC DNA]</scope>
    <source>
        <strain evidence="9 10">HTCC2155</strain>
    </source>
</reference>
<sequence length="519" mass="60685">MLSHSQLDIQGDIHIYSHSSLAEQAEEYVLSLFTQTENNFVNKLYGDFSFLIHDQTKNEYFGARDHLGVIPFFYCFQNDKIFYSTKLKDLVHNPEITPQINDDWVIRYLNDWEEEEHETAYSNIFRLPPAHSLHYKNGNLKISRYWQMTKPETINISREEACRLFREKLTYAVKQRLPVDDTPLASELTGGVDSTTITALASKIDSAIHSFTHAAEHGNDERYLVNDFLEMHPEIKHKLITKKNVNIADDCRWATTHLAQPPRAGVGEWARQLMQAASESGSKIIFSGFGGDEGVSQRASGCAYAEFIKNHQWGHIYIEAKNRRPILWPYTFSHIIYKYFFKSKPLFFDNSFDQNFLKPEFRLPPQKQNHGLPRKSTFEYTKYLLPDRRHTAQRLEESYQLGAEFGLQYRYPLLDIKLIDFFNSLPTHCKVYLNQNRYLFRNESMSDLTPKTIRYNYDKSIGGSIVPGLDEVWTTLNSELDQVFDLPHINQHYIKQAHQEKHPTIPIYLLIACKELYRK</sequence>
<dbReference type="EC" id="6.3.5.4" evidence="3"/>
<evidence type="ECO:0000313" key="9">
    <source>
        <dbReference type="EMBL" id="EDM25710.1"/>
    </source>
</evidence>
<evidence type="ECO:0000313" key="10">
    <source>
        <dbReference type="Proteomes" id="UP000004947"/>
    </source>
</evidence>
<dbReference type="PIRSF" id="PIRSF001589">
    <property type="entry name" value="Asn_synthetase_glu-h"/>
    <property type="match status" value="1"/>
</dbReference>
<dbReference type="Pfam" id="PF00733">
    <property type="entry name" value="Asn_synthase"/>
    <property type="match status" value="1"/>
</dbReference>
<evidence type="ECO:0000256" key="4">
    <source>
        <dbReference type="ARBA" id="ARBA00022741"/>
    </source>
</evidence>
<evidence type="ECO:0000256" key="6">
    <source>
        <dbReference type="ARBA" id="ARBA00048741"/>
    </source>
</evidence>
<dbReference type="Gene3D" id="3.60.20.10">
    <property type="entry name" value="Glutamine Phosphoribosylpyrophosphate, subunit 1, domain 1"/>
    <property type="match status" value="1"/>
</dbReference>
<dbReference type="Gene3D" id="3.40.50.620">
    <property type="entry name" value="HUPs"/>
    <property type="match status" value="1"/>
</dbReference>
<dbReference type="EMBL" id="ABCK01000025">
    <property type="protein sequence ID" value="EDM25710.1"/>
    <property type="molecule type" value="Genomic_DNA"/>
</dbReference>
<dbReference type="Proteomes" id="UP000004947">
    <property type="component" value="Unassembled WGS sequence"/>
</dbReference>
<dbReference type="InterPro" id="IPR051786">
    <property type="entry name" value="ASN_synthetase/amidase"/>
</dbReference>
<proteinExistence type="inferred from homology"/>
<feature type="domain" description="Glutamine amidotransferase type-2" evidence="8">
    <location>
        <begin position="26"/>
        <end position="90"/>
    </location>
</feature>
<comment type="caution">
    <text evidence="9">The sequence shown here is derived from an EMBL/GenBank/DDBJ whole genome shotgun (WGS) entry which is preliminary data.</text>
</comment>
<dbReference type="Pfam" id="PF13537">
    <property type="entry name" value="GATase_7"/>
    <property type="match status" value="1"/>
</dbReference>
<dbReference type="eggNOG" id="COG0367">
    <property type="taxonomic scope" value="Bacteria"/>
</dbReference>
<dbReference type="InterPro" id="IPR006426">
    <property type="entry name" value="Asn_synth_AEB"/>
</dbReference>
<evidence type="ECO:0000259" key="8">
    <source>
        <dbReference type="Pfam" id="PF13537"/>
    </source>
</evidence>
<keyword evidence="10" id="KW-1185">Reference proteome</keyword>
<dbReference type="STRING" id="313628.LNTAR_13212"/>
<feature type="domain" description="Asparagine synthetase" evidence="7">
    <location>
        <begin position="165"/>
        <end position="456"/>
    </location>
</feature>
<dbReference type="InterPro" id="IPR001962">
    <property type="entry name" value="Asn_synthase"/>
</dbReference>
<name>A6DRP1_9BACT</name>
<evidence type="ECO:0000256" key="1">
    <source>
        <dbReference type="ARBA" id="ARBA00005187"/>
    </source>
</evidence>
<dbReference type="SUPFAM" id="SSF52402">
    <property type="entry name" value="Adenine nucleotide alpha hydrolases-like"/>
    <property type="match status" value="1"/>
</dbReference>
<evidence type="ECO:0000256" key="3">
    <source>
        <dbReference type="ARBA" id="ARBA00012737"/>
    </source>
</evidence>
<dbReference type="InterPro" id="IPR017932">
    <property type="entry name" value="GATase_2_dom"/>
</dbReference>
<comment type="pathway">
    <text evidence="1">Amino-acid biosynthesis; L-asparagine biosynthesis; L-asparagine from L-aspartate (L-Gln route): step 1/1.</text>
</comment>
<dbReference type="GO" id="GO:0005524">
    <property type="term" value="F:ATP binding"/>
    <property type="evidence" value="ECO:0007669"/>
    <property type="project" value="UniProtKB-KW"/>
</dbReference>
<keyword evidence="4" id="KW-0547">Nucleotide-binding</keyword>
<dbReference type="SUPFAM" id="SSF56235">
    <property type="entry name" value="N-terminal nucleophile aminohydrolases (Ntn hydrolases)"/>
    <property type="match status" value="1"/>
</dbReference>
<gene>
    <name evidence="9" type="ORF">LNTAR_13212</name>
</gene>
<dbReference type="PANTHER" id="PTHR43284:SF1">
    <property type="entry name" value="ASPARAGINE SYNTHETASE"/>
    <property type="match status" value="1"/>
</dbReference>
<dbReference type="PANTHER" id="PTHR43284">
    <property type="entry name" value="ASPARAGINE SYNTHETASE (GLUTAMINE-HYDROLYZING)"/>
    <property type="match status" value="1"/>
</dbReference>
<dbReference type="RefSeq" id="WP_007280511.1">
    <property type="nucleotide sequence ID" value="NZ_ABCK01000025.1"/>
</dbReference>
<comment type="catalytic activity">
    <reaction evidence="6">
        <text>L-aspartate + L-glutamine + ATP + H2O = L-asparagine + L-glutamate + AMP + diphosphate + H(+)</text>
        <dbReference type="Rhea" id="RHEA:12228"/>
        <dbReference type="ChEBI" id="CHEBI:15377"/>
        <dbReference type="ChEBI" id="CHEBI:15378"/>
        <dbReference type="ChEBI" id="CHEBI:29985"/>
        <dbReference type="ChEBI" id="CHEBI:29991"/>
        <dbReference type="ChEBI" id="CHEBI:30616"/>
        <dbReference type="ChEBI" id="CHEBI:33019"/>
        <dbReference type="ChEBI" id="CHEBI:58048"/>
        <dbReference type="ChEBI" id="CHEBI:58359"/>
        <dbReference type="ChEBI" id="CHEBI:456215"/>
        <dbReference type="EC" id="6.3.5.4"/>
    </reaction>
</comment>
<dbReference type="AlphaFoldDB" id="A6DRP1"/>
<protein>
    <recommendedName>
        <fullName evidence="3">asparagine synthase (glutamine-hydrolyzing)</fullName>
        <ecNumber evidence="3">6.3.5.4</ecNumber>
    </recommendedName>
</protein>
<dbReference type="GO" id="GO:0004066">
    <property type="term" value="F:asparagine synthase (glutamine-hydrolyzing) activity"/>
    <property type="evidence" value="ECO:0007669"/>
    <property type="project" value="UniProtKB-EC"/>
</dbReference>
<dbReference type="InterPro" id="IPR029055">
    <property type="entry name" value="Ntn_hydrolases_N"/>
</dbReference>
<dbReference type="GO" id="GO:0006529">
    <property type="term" value="P:asparagine biosynthetic process"/>
    <property type="evidence" value="ECO:0007669"/>
    <property type="project" value="InterPro"/>
</dbReference>
<organism evidence="9 10">
    <name type="scientific">Lentisphaera araneosa HTCC2155</name>
    <dbReference type="NCBI Taxonomy" id="313628"/>
    <lineage>
        <taxon>Bacteria</taxon>
        <taxon>Pseudomonadati</taxon>
        <taxon>Lentisphaerota</taxon>
        <taxon>Lentisphaeria</taxon>
        <taxon>Lentisphaerales</taxon>
        <taxon>Lentisphaeraceae</taxon>
        <taxon>Lentisphaera</taxon>
    </lineage>
</organism>
<evidence type="ECO:0000256" key="5">
    <source>
        <dbReference type="ARBA" id="ARBA00022840"/>
    </source>
</evidence>
<evidence type="ECO:0000259" key="7">
    <source>
        <dbReference type="Pfam" id="PF00733"/>
    </source>
</evidence>
<keyword evidence="5" id="KW-0067">ATP-binding</keyword>
<accession>A6DRP1</accession>
<evidence type="ECO:0000256" key="2">
    <source>
        <dbReference type="ARBA" id="ARBA00005752"/>
    </source>
</evidence>
<dbReference type="OrthoDB" id="9763290at2"/>